<dbReference type="RefSeq" id="WP_208197917.1">
    <property type="nucleotide sequence ID" value="NZ_CP076023.1"/>
</dbReference>
<evidence type="ECO:0000313" key="2">
    <source>
        <dbReference type="EMBL" id="QWC16761.1"/>
    </source>
</evidence>
<feature type="compositionally biased region" description="Low complexity" evidence="1">
    <location>
        <begin position="564"/>
        <end position="575"/>
    </location>
</feature>
<accession>A0ABX8GML2</accession>
<feature type="region of interest" description="Disordered" evidence="1">
    <location>
        <begin position="544"/>
        <end position="575"/>
    </location>
</feature>
<sequence>MASDLFGGWIQESDGAQSRRIRELTDDLDYMRSSLGQHSRAASALRSDLASLRGSIETRLVRLTEAFDAFVELSSLRDQLSLVAGPALVRQATRARLAALGTAPRDGGPLLDVSGTPLAPGYWLADALGALGPDDEGAAERAAAVDRRRTATFLAVAGAACGRADLVARWASDALGTLDPAHPVTRAQRAVWVAAAQGRLGDDARAVLLARLRAAVGALPATTVEEAVSTWTAEVRLSTGGAGTTSRTTEASTPPVPQVRQAAAALTALRALVDAPVAPAAVPVYGTPAGSPGDAGTEQDEVVPGDVTLDELVAVLRALVDEGAEEERALMTRTAELEAVVTGRDAPGPGWDAPAGDLLTLLRQDALTRRDATGAAARDACASWLVTVADTFLTESNVPPPAHLEGPVMGVTLQARPTGPVDGVDAALVRARTPQHPRTPRGTWTTVGVAVGAAVLWLAAAIDGSDLRWLHGTVAVALTITAGVLVARRVRRTREDATRATRGAELVGREAKRLQDRITEVTRVVESSRQEAREQHAHVVAALGRPATGPSLAAPDATASAGRPDAATTDAPVDA</sequence>
<evidence type="ECO:0000256" key="1">
    <source>
        <dbReference type="SAM" id="MobiDB-lite"/>
    </source>
</evidence>
<dbReference type="Proteomes" id="UP000679335">
    <property type="component" value="Chromosome"/>
</dbReference>
<protein>
    <submittedName>
        <fullName evidence="2">Uncharacterized protein</fullName>
    </submittedName>
</protein>
<keyword evidence="3" id="KW-1185">Reference proteome</keyword>
<proteinExistence type="predicted"/>
<evidence type="ECO:0000313" key="3">
    <source>
        <dbReference type="Proteomes" id="UP000679335"/>
    </source>
</evidence>
<gene>
    <name evidence="2" type="ORF">KKR89_03700</name>
</gene>
<name>A0ABX8GML2_9CELL</name>
<organism evidence="2 3">
    <name type="scientific">Cellulomonas dongxiuzhuiae</name>
    <dbReference type="NCBI Taxonomy" id="2819979"/>
    <lineage>
        <taxon>Bacteria</taxon>
        <taxon>Bacillati</taxon>
        <taxon>Actinomycetota</taxon>
        <taxon>Actinomycetes</taxon>
        <taxon>Micrococcales</taxon>
        <taxon>Cellulomonadaceae</taxon>
        <taxon>Cellulomonas</taxon>
    </lineage>
</organism>
<dbReference type="EMBL" id="CP076023">
    <property type="protein sequence ID" value="QWC16761.1"/>
    <property type="molecule type" value="Genomic_DNA"/>
</dbReference>
<reference evidence="2 3" key="1">
    <citation type="submission" date="2021-05" db="EMBL/GenBank/DDBJ databases">
        <title>Novel species in genus Cellulomonas.</title>
        <authorList>
            <person name="Zhang G."/>
        </authorList>
    </citation>
    <scope>NUCLEOTIDE SEQUENCE [LARGE SCALE GENOMIC DNA]</scope>
    <source>
        <strain evidence="3">zg-ZUI157</strain>
    </source>
</reference>